<feature type="compositionally biased region" description="Low complexity" evidence="2">
    <location>
        <begin position="234"/>
        <end position="244"/>
    </location>
</feature>
<dbReference type="Pfam" id="PF00642">
    <property type="entry name" value="zf-CCCH"/>
    <property type="match status" value="1"/>
</dbReference>
<keyword evidence="1" id="KW-0863">Zinc-finger</keyword>
<name>A0A7S3UWP1_HETAK</name>
<sequence>MCHGEPDGVCCAQIESSRPACRYFLRGECRYSSEDCPFLHPENWEDIEICAKGKRCKRGKSCGYRHCQRTGKIRINQRKLNPLPNKAMMEKGREIQLLKGRVQWLEQQLAQTKRPETDTSQDLPIAVKLQREEKQEVRRSNKTQRWIEVVPKGAKKEKGRRSGQPRSPTKDNKENYRNRFSHLCSGEEEALSAETEIQEPVTEDTKPSDEEEAPSAETEELASGKTEFAEEDQSSSQEQSGEAAMPPNVDQTCPGETGAEGGGFKLNGYEQELHGRWQMARARARSRPDGKKDMCKEDFPLVDEFEAYLTALMRSKDRSRRSRLCNVFYKKSW</sequence>
<dbReference type="AlphaFoldDB" id="A0A7S3UWP1"/>
<protein>
    <recommendedName>
        <fullName evidence="3">C3H1-type domain-containing protein</fullName>
    </recommendedName>
</protein>
<evidence type="ECO:0000259" key="3">
    <source>
        <dbReference type="PROSITE" id="PS50103"/>
    </source>
</evidence>
<feature type="compositionally biased region" description="Basic and acidic residues" evidence="2">
    <location>
        <begin position="168"/>
        <end position="177"/>
    </location>
</feature>
<dbReference type="GO" id="GO:0008270">
    <property type="term" value="F:zinc ion binding"/>
    <property type="evidence" value="ECO:0007669"/>
    <property type="project" value="UniProtKB-KW"/>
</dbReference>
<dbReference type="PROSITE" id="PS50103">
    <property type="entry name" value="ZF_C3H1"/>
    <property type="match status" value="1"/>
</dbReference>
<dbReference type="InterPro" id="IPR000571">
    <property type="entry name" value="Znf_CCCH"/>
</dbReference>
<feature type="region of interest" description="Disordered" evidence="2">
    <location>
        <begin position="132"/>
        <end position="266"/>
    </location>
</feature>
<reference evidence="4" key="1">
    <citation type="submission" date="2021-01" db="EMBL/GenBank/DDBJ databases">
        <authorList>
            <person name="Corre E."/>
            <person name="Pelletier E."/>
            <person name="Niang G."/>
            <person name="Scheremetjew M."/>
            <person name="Finn R."/>
            <person name="Kale V."/>
            <person name="Holt S."/>
            <person name="Cochrane G."/>
            <person name="Meng A."/>
            <person name="Brown T."/>
            <person name="Cohen L."/>
        </authorList>
    </citation>
    <scope>NUCLEOTIDE SEQUENCE</scope>
    <source>
        <strain evidence="4">CCMP3107</strain>
    </source>
</reference>
<evidence type="ECO:0000256" key="1">
    <source>
        <dbReference type="PROSITE-ProRule" id="PRU00723"/>
    </source>
</evidence>
<evidence type="ECO:0000313" key="4">
    <source>
        <dbReference type="EMBL" id="CAE0625343.1"/>
    </source>
</evidence>
<feature type="compositionally biased region" description="Acidic residues" evidence="2">
    <location>
        <begin position="209"/>
        <end position="220"/>
    </location>
</feature>
<organism evidence="4">
    <name type="scientific">Heterosigma akashiwo</name>
    <name type="common">Chromophytic alga</name>
    <name type="synonym">Heterosigma carterae</name>
    <dbReference type="NCBI Taxonomy" id="2829"/>
    <lineage>
        <taxon>Eukaryota</taxon>
        <taxon>Sar</taxon>
        <taxon>Stramenopiles</taxon>
        <taxon>Ochrophyta</taxon>
        <taxon>Raphidophyceae</taxon>
        <taxon>Chattonellales</taxon>
        <taxon>Chattonellaceae</taxon>
        <taxon>Heterosigma</taxon>
    </lineage>
</organism>
<feature type="zinc finger region" description="C3H1-type" evidence="1">
    <location>
        <begin position="15"/>
        <end position="43"/>
    </location>
</feature>
<proteinExistence type="predicted"/>
<gene>
    <name evidence="4" type="ORF">HAKA00212_LOCUS4012</name>
</gene>
<evidence type="ECO:0000256" key="2">
    <source>
        <dbReference type="SAM" id="MobiDB-lite"/>
    </source>
</evidence>
<feature type="domain" description="C3H1-type" evidence="3">
    <location>
        <begin position="15"/>
        <end position="43"/>
    </location>
</feature>
<accession>A0A7S3UWP1</accession>
<keyword evidence="1" id="KW-0479">Metal-binding</keyword>
<keyword evidence="1" id="KW-0862">Zinc</keyword>
<feature type="compositionally biased region" description="Basic residues" evidence="2">
    <location>
        <begin position="153"/>
        <end position="163"/>
    </location>
</feature>
<dbReference type="SMART" id="SM00356">
    <property type="entry name" value="ZnF_C3H1"/>
    <property type="match status" value="2"/>
</dbReference>
<dbReference type="Gene3D" id="4.10.1000.10">
    <property type="entry name" value="Zinc finger, CCCH-type"/>
    <property type="match status" value="1"/>
</dbReference>
<dbReference type="EMBL" id="HBIU01009722">
    <property type="protein sequence ID" value="CAE0625343.1"/>
    <property type="molecule type" value="Transcribed_RNA"/>
</dbReference>